<dbReference type="SUPFAM" id="SSF53335">
    <property type="entry name" value="S-adenosyl-L-methionine-dependent methyltransferases"/>
    <property type="match status" value="1"/>
</dbReference>
<keyword evidence="3" id="KW-0694">RNA-binding</keyword>
<organism evidence="5 6">
    <name type="scientific">Lachnospira pectinoschiza</name>
    <dbReference type="NCBI Taxonomy" id="28052"/>
    <lineage>
        <taxon>Bacteria</taxon>
        <taxon>Bacillati</taxon>
        <taxon>Bacillota</taxon>
        <taxon>Clostridia</taxon>
        <taxon>Lachnospirales</taxon>
        <taxon>Lachnospiraceae</taxon>
        <taxon>Lachnospira</taxon>
    </lineage>
</organism>
<name>A0A1G9ZIA9_9FIRM</name>
<dbReference type="RefSeq" id="WP_074522115.1">
    <property type="nucleotide sequence ID" value="NZ_FNHZ01000008.1"/>
</dbReference>
<dbReference type="GO" id="GO:0003723">
    <property type="term" value="F:RNA binding"/>
    <property type="evidence" value="ECO:0007669"/>
    <property type="project" value="UniProtKB-UniRule"/>
</dbReference>
<dbReference type="EMBL" id="FNHZ01000008">
    <property type="protein sequence ID" value="SDN20223.1"/>
    <property type="molecule type" value="Genomic_DNA"/>
</dbReference>
<proteinExistence type="predicted"/>
<evidence type="ECO:0000313" key="6">
    <source>
        <dbReference type="Proteomes" id="UP000187651"/>
    </source>
</evidence>
<dbReference type="PANTHER" id="PTHR47313">
    <property type="entry name" value="RIBOSOMAL RNA LARGE SUBUNIT METHYLTRANSFERASE K/L"/>
    <property type="match status" value="1"/>
</dbReference>
<dbReference type="InterPro" id="IPR029063">
    <property type="entry name" value="SAM-dependent_MTases_sf"/>
</dbReference>
<dbReference type="PROSITE" id="PS51165">
    <property type="entry name" value="THUMP"/>
    <property type="match status" value="1"/>
</dbReference>
<dbReference type="Pfam" id="PF01170">
    <property type="entry name" value="UPF0020"/>
    <property type="match status" value="1"/>
</dbReference>
<dbReference type="InterPro" id="IPR054170">
    <property type="entry name" value="RlmL_1st"/>
</dbReference>
<feature type="domain" description="THUMP" evidence="4">
    <location>
        <begin position="45"/>
        <end position="156"/>
    </location>
</feature>
<dbReference type="InterPro" id="IPR002052">
    <property type="entry name" value="DNA_methylase_N6_adenine_CS"/>
</dbReference>
<accession>A0A1G9ZIA9</accession>
<sequence length="383" mass="43820">MNTFELIAPCHFGLEAVLKREIYDLGYDISKVEDGKVTFIGDAEAIARANINLRTTERILLKVGQFKATTFTELFDQTKELPWEEFIPKNGKFWVTKANSVNSKLFSSSDIQSIVKKAIVDRLKDKYSVNWFDEDGESYPIRVTIMKDMVTLALDTTGVSLHKRGYRPVAGKAPISETLAAALIMLTPWKKDRILVDPFCGSGTFAIEAAMMAANIAPGVERNFQAEKWTNFIDKSLWKDAREEARDLEELDVETEIQAYDIDEEVIKKARINAKRAGVDHLIHFQNRGVEELSHHKKYGFIITNPPYGERLEDKETLPKIYSDFGRQAALLDTWSVYMITSYEDAQKYYGKKADKNRKIYNGMLKTYFYSYIGPKPPKKTDK</sequence>
<dbReference type="Gene3D" id="3.30.2130.30">
    <property type="match status" value="1"/>
</dbReference>
<dbReference type="Proteomes" id="UP000187651">
    <property type="component" value="Unassembled WGS sequence"/>
</dbReference>
<dbReference type="InterPro" id="IPR053943">
    <property type="entry name" value="RlmKL-like_Mtase_CS"/>
</dbReference>
<dbReference type="InterPro" id="IPR000241">
    <property type="entry name" value="RlmKL-like_Mtase"/>
</dbReference>
<evidence type="ECO:0000256" key="2">
    <source>
        <dbReference type="ARBA" id="ARBA00022679"/>
    </source>
</evidence>
<evidence type="ECO:0000313" key="5">
    <source>
        <dbReference type="EMBL" id="SDN20223.1"/>
    </source>
</evidence>
<dbReference type="PRINTS" id="PR00507">
    <property type="entry name" value="N12N6MTFRASE"/>
</dbReference>
<dbReference type="Pfam" id="PF22020">
    <property type="entry name" value="RlmL_1st"/>
    <property type="match status" value="1"/>
</dbReference>
<dbReference type="PROSITE" id="PS00092">
    <property type="entry name" value="N6_MTASE"/>
    <property type="match status" value="1"/>
</dbReference>
<keyword evidence="6" id="KW-1185">Reference proteome</keyword>
<reference evidence="6" key="1">
    <citation type="submission" date="2016-10" db="EMBL/GenBank/DDBJ databases">
        <authorList>
            <person name="Varghese N."/>
            <person name="Submissions S."/>
        </authorList>
    </citation>
    <scope>NUCLEOTIDE SEQUENCE [LARGE SCALE GENOMIC DNA]</scope>
    <source>
        <strain evidence="6">M83</strain>
    </source>
</reference>
<keyword evidence="2" id="KW-0808">Transferase</keyword>
<dbReference type="Pfam" id="PF02926">
    <property type="entry name" value="THUMP"/>
    <property type="match status" value="1"/>
</dbReference>
<dbReference type="PANTHER" id="PTHR47313:SF1">
    <property type="entry name" value="RIBOSOMAL RNA LARGE SUBUNIT METHYLTRANSFERASE K_L"/>
    <property type="match status" value="1"/>
</dbReference>
<dbReference type="OrthoDB" id="9809404at2"/>
<evidence type="ECO:0000256" key="1">
    <source>
        <dbReference type="ARBA" id="ARBA00022603"/>
    </source>
</evidence>
<protein>
    <submittedName>
        <fullName evidence="5">Putative N6-adenine-specific DNA methylase</fullName>
    </submittedName>
</protein>
<dbReference type="SMART" id="SM00981">
    <property type="entry name" value="THUMP"/>
    <property type="match status" value="1"/>
</dbReference>
<dbReference type="GO" id="GO:0008990">
    <property type="term" value="F:rRNA (guanine-N2-)-methyltransferase activity"/>
    <property type="evidence" value="ECO:0007669"/>
    <property type="project" value="TreeGrafter"/>
</dbReference>
<evidence type="ECO:0000259" key="4">
    <source>
        <dbReference type="PROSITE" id="PS51165"/>
    </source>
</evidence>
<gene>
    <name evidence="5" type="ORF">SAMN05216544_2125</name>
</gene>
<keyword evidence="1 5" id="KW-0489">Methyltransferase</keyword>
<dbReference type="CDD" id="cd11715">
    <property type="entry name" value="THUMP_AdoMetMT"/>
    <property type="match status" value="1"/>
</dbReference>
<dbReference type="InterPro" id="IPR004114">
    <property type="entry name" value="THUMP_dom"/>
</dbReference>
<dbReference type="AlphaFoldDB" id="A0A1G9ZIA9"/>
<dbReference type="GO" id="GO:0070043">
    <property type="term" value="F:rRNA (guanine-N7-)-methyltransferase activity"/>
    <property type="evidence" value="ECO:0007669"/>
    <property type="project" value="TreeGrafter"/>
</dbReference>
<dbReference type="PROSITE" id="PS01261">
    <property type="entry name" value="UPF0020"/>
    <property type="match status" value="1"/>
</dbReference>
<evidence type="ECO:0000256" key="3">
    <source>
        <dbReference type="PROSITE-ProRule" id="PRU00529"/>
    </source>
</evidence>
<dbReference type="Gene3D" id="3.40.50.150">
    <property type="entry name" value="Vaccinia Virus protein VP39"/>
    <property type="match status" value="1"/>
</dbReference>